<feature type="transmembrane region" description="Helical" evidence="5">
    <location>
        <begin position="144"/>
        <end position="161"/>
    </location>
</feature>
<evidence type="ECO:0000256" key="1">
    <source>
        <dbReference type="ARBA" id="ARBA00004141"/>
    </source>
</evidence>
<sequence>MLIRFRDLIFLLIVVYPFYYFVPQISEGLSHFFEIIYFSFIDFLIVLYLSFYITKLKGAGLYFLLTLLIWSFQFSSFADIRPYFFILTLFLLSLYAAQIQEGYNPLILRIYPVVFIILSLISLFLPWAYIDDGTRFKGFSLSPTHYSVYALCGVVLALRFIKNKVIKITCVVIITFFVYKSETRLALAVLALIFAFYYFDKITLFFRKIISVSIIALFSLSYIVYSLITKYTDVFSLRYSGGDDKSYEARTIIQGHVLDEWQRSSFAQYLFGHGAESARNLLIDIYGFDIMPHNDFLKLLYDFGFIGFAIFIIAVSKYGKNGLLSLSLLAIYISAFYHNMAYSLFVIAMMIILNSMNKPNSLISSHK</sequence>
<feature type="transmembrane region" description="Helical" evidence="5">
    <location>
        <begin position="35"/>
        <end position="53"/>
    </location>
</feature>
<evidence type="ECO:0000313" key="8">
    <source>
        <dbReference type="Proteomes" id="UP000295530"/>
    </source>
</evidence>
<feature type="transmembrane region" description="Helical" evidence="5">
    <location>
        <begin position="7"/>
        <end position="23"/>
    </location>
</feature>
<dbReference type="Pfam" id="PF04932">
    <property type="entry name" value="Wzy_C"/>
    <property type="match status" value="1"/>
</dbReference>
<dbReference type="RefSeq" id="WP_133461869.1">
    <property type="nucleotide sequence ID" value="NZ_SNVX01000013.1"/>
</dbReference>
<dbReference type="AlphaFoldDB" id="A0A4R6ED19"/>
<keyword evidence="8" id="KW-1185">Reference proteome</keyword>
<evidence type="ECO:0000256" key="2">
    <source>
        <dbReference type="ARBA" id="ARBA00022692"/>
    </source>
</evidence>
<feature type="transmembrane region" description="Helical" evidence="5">
    <location>
        <begin position="83"/>
        <end position="99"/>
    </location>
</feature>
<proteinExistence type="predicted"/>
<dbReference type="OrthoDB" id="9840193at2"/>
<keyword evidence="3 5" id="KW-1133">Transmembrane helix</keyword>
<comment type="subcellular location">
    <subcellularLocation>
        <location evidence="1">Membrane</location>
        <topology evidence="1">Multi-pass membrane protein</topology>
    </subcellularLocation>
</comment>
<evidence type="ECO:0000256" key="5">
    <source>
        <dbReference type="SAM" id="Phobius"/>
    </source>
</evidence>
<evidence type="ECO:0000256" key="3">
    <source>
        <dbReference type="ARBA" id="ARBA00022989"/>
    </source>
</evidence>
<keyword evidence="4 5" id="KW-0472">Membrane</keyword>
<organism evidence="7 8">
    <name type="scientific">Scandinavium goeteborgense</name>
    <dbReference type="NCBI Taxonomy" id="1851514"/>
    <lineage>
        <taxon>Bacteria</taxon>
        <taxon>Pseudomonadati</taxon>
        <taxon>Pseudomonadota</taxon>
        <taxon>Gammaproteobacteria</taxon>
        <taxon>Enterobacterales</taxon>
        <taxon>Enterobacteriaceae</taxon>
        <taxon>Scandinavium</taxon>
    </lineage>
</organism>
<feature type="transmembrane region" description="Helical" evidence="5">
    <location>
        <begin position="330"/>
        <end position="353"/>
    </location>
</feature>
<feature type="transmembrane region" description="Helical" evidence="5">
    <location>
        <begin position="182"/>
        <end position="199"/>
    </location>
</feature>
<accession>A0A4R6ED19</accession>
<comment type="caution">
    <text evidence="7">The sequence shown here is derived from an EMBL/GenBank/DDBJ whole genome shotgun (WGS) entry which is preliminary data.</text>
</comment>
<protein>
    <submittedName>
        <fullName evidence="7">O-antigen ligase-like membrane protein</fullName>
    </submittedName>
</protein>
<dbReference type="GO" id="GO:0016020">
    <property type="term" value="C:membrane"/>
    <property type="evidence" value="ECO:0007669"/>
    <property type="project" value="UniProtKB-SubCell"/>
</dbReference>
<feature type="transmembrane region" description="Helical" evidence="5">
    <location>
        <begin position="205"/>
        <end position="228"/>
    </location>
</feature>
<feature type="transmembrane region" description="Helical" evidence="5">
    <location>
        <begin position="60"/>
        <end position="77"/>
    </location>
</feature>
<dbReference type="InterPro" id="IPR007016">
    <property type="entry name" value="O-antigen_ligase-rel_domated"/>
</dbReference>
<dbReference type="Proteomes" id="UP000295530">
    <property type="component" value="Unassembled WGS sequence"/>
</dbReference>
<feature type="transmembrane region" description="Helical" evidence="5">
    <location>
        <begin position="299"/>
        <end position="318"/>
    </location>
</feature>
<gene>
    <name evidence="7" type="ORF">EC847_11339</name>
</gene>
<keyword evidence="7" id="KW-0436">Ligase</keyword>
<feature type="transmembrane region" description="Helical" evidence="5">
    <location>
        <begin position="106"/>
        <end position="129"/>
    </location>
</feature>
<evidence type="ECO:0000259" key="6">
    <source>
        <dbReference type="Pfam" id="PF04932"/>
    </source>
</evidence>
<evidence type="ECO:0000256" key="4">
    <source>
        <dbReference type="ARBA" id="ARBA00023136"/>
    </source>
</evidence>
<evidence type="ECO:0000313" key="7">
    <source>
        <dbReference type="EMBL" id="TDN55624.1"/>
    </source>
</evidence>
<name>A0A4R6ED19_SCAGO</name>
<dbReference type="EMBL" id="SNVX01000013">
    <property type="protein sequence ID" value="TDN55624.1"/>
    <property type="molecule type" value="Genomic_DNA"/>
</dbReference>
<reference evidence="7 8" key="1">
    <citation type="submission" date="2019-03" db="EMBL/GenBank/DDBJ databases">
        <title>Genomic analyses of the natural microbiome of Caenorhabditis elegans.</title>
        <authorList>
            <person name="Samuel B."/>
        </authorList>
    </citation>
    <scope>NUCLEOTIDE SEQUENCE [LARGE SCALE GENOMIC DNA]</scope>
    <source>
        <strain evidence="7 8">BIGb0156</strain>
    </source>
</reference>
<feature type="domain" description="O-antigen ligase-related" evidence="6">
    <location>
        <begin position="171"/>
        <end position="312"/>
    </location>
</feature>
<keyword evidence="2 5" id="KW-0812">Transmembrane</keyword>
<dbReference type="GO" id="GO:0016874">
    <property type="term" value="F:ligase activity"/>
    <property type="evidence" value="ECO:0007669"/>
    <property type="project" value="UniProtKB-KW"/>
</dbReference>